<gene>
    <name evidence="12 15" type="primary">NDOR1</name>
</gene>
<evidence type="ECO:0000256" key="12">
    <source>
        <dbReference type="HAMAP-Rule" id="MF_03178"/>
    </source>
</evidence>
<evidence type="ECO:0000313" key="16">
    <source>
        <dbReference type="Proteomes" id="UP000016665"/>
    </source>
</evidence>
<evidence type="ECO:0000256" key="2">
    <source>
        <dbReference type="ARBA" id="ARBA00001974"/>
    </source>
</evidence>
<evidence type="ECO:0000256" key="3">
    <source>
        <dbReference type="ARBA" id="ARBA00022490"/>
    </source>
</evidence>
<evidence type="ECO:0000259" key="14">
    <source>
        <dbReference type="PROSITE" id="PS51384"/>
    </source>
</evidence>
<dbReference type="Pfam" id="PF00667">
    <property type="entry name" value="FAD_binding_1"/>
    <property type="match status" value="1"/>
</dbReference>
<reference evidence="15" key="2">
    <citation type="submission" date="2025-08" db="UniProtKB">
        <authorList>
            <consortium name="Ensembl"/>
        </authorList>
    </citation>
    <scope>IDENTIFICATION</scope>
</reference>
<dbReference type="GO" id="GO:0005634">
    <property type="term" value="C:nucleus"/>
    <property type="evidence" value="ECO:0007669"/>
    <property type="project" value="UniProtKB-ARBA"/>
</dbReference>
<comment type="cofactor">
    <cofactor evidence="1 12">
        <name>FMN</name>
        <dbReference type="ChEBI" id="CHEBI:58210"/>
    </cofactor>
</comment>
<name>A0A803WF93_FICAL</name>
<comment type="similarity">
    <text evidence="12">Belongs to the NADPH-dependent diflavin oxidoreductase NDOR1 family.</text>
</comment>
<comment type="similarity">
    <text evidence="12">In the N-terminal section; belongs to the flavodoxin family.</text>
</comment>
<feature type="binding site" evidence="12">
    <location>
        <position position="349"/>
    </location>
    <ligand>
        <name>FAD</name>
        <dbReference type="ChEBI" id="CHEBI:57692"/>
    </ligand>
</feature>
<keyword evidence="3 12" id="KW-0963">Cytoplasm</keyword>
<dbReference type="PROSITE" id="PS51384">
    <property type="entry name" value="FAD_FR"/>
    <property type="match status" value="1"/>
</dbReference>
<dbReference type="HAMAP" id="MF_03178">
    <property type="entry name" value="NDOR1"/>
    <property type="match status" value="1"/>
</dbReference>
<dbReference type="InterPro" id="IPR008254">
    <property type="entry name" value="Flavodoxin/NO_synth"/>
</dbReference>
<feature type="binding site" evidence="12">
    <location>
        <position position="132"/>
    </location>
    <ligand>
        <name>FMN</name>
        <dbReference type="ChEBI" id="CHEBI:58210"/>
    </ligand>
</feature>
<dbReference type="InterPro" id="IPR017938">
    <property type="entry name" value="Riboflavin_synthase-like_b-brl"/>
</dbReference>
<dbReference type="FunFam" id="1.20.990.10:FF:000008">
    <property type="entry name" value="NADPH-dependent diflavin oxidoreductase 1"/>
    <property type="match status" value="1"/>
</dbReference>
<dbReference type="SUPFAM" id="SSF52343">
    <property type="entry name" value="Ferredoxin reductase-like, C-terminal NADP-linked domain"/>
    <property type="match status" value="1"/>
</dbReference>
<feature type="binding site" evidence="12">
    <location>
        <begin position="59"/>
        <end position="62"/>
    </location>
    <ligand>
        <name>FMN</name>
        <dbReference type="ChEBI" id="CHEBI:58210"/>
    </ligand>
</feature>
<dbReference type="SUPFAM" id="SSF52218">
    <property type="entry name" value="Flavoproteins"/>
    <property type="match status" value="1"/>
</dbReference>
<dbReference type="Gene3D" id="2.40.30.10">
    <property type="entry name" value="Translation factors"/>
    <property type="match status" value="1"/>
</dbReference>
<comment type="catalytic activity">
    <reaction evidence="9">
        <text>2 oxidized [2Fe-2S]-[protein] + NADPH = 2 reduced [2Fe-2S]-[protein] + NADP(+) + H(+)</text>
        <dbReference type="Rhea" id="RHEA:67716"/>
        <dbReference type="Rhea" id="RHEA-COMP:17327"/>
        <dbReference type="Rhea" id="RHEA-COMP:17328"/>
        <dbReference type="ChEBI" id="CHEBI:15378"/>
        <dbReference type="ChEBI" id="CHEBI:33737"/>
        <dbReference type="ChEBI" id="CHEBI:33738"/>
        <dbReference type="ChEBI" id="CHEBI:57783"/>
        <dbReference type="ChEBI" id="CHEBI:58349"/>
    </reaction>
    <physiologicalReaction direction="left-to-right" evidence="9">
        <dbReference type="Rhea" id="RHEA:67717"/>
    </physiologicalReaction>
</comment>
<dbReference type="InterPro" id="IPR001709">
    <property type="entry name" value="Flavoprot_Pyr_Nucl_cyt_Rdtase"/>
</dbReference>
<dbReference type="GO" id="GO:0016226">
    <property type="term" value="P:iron-sulfur cluster assembly"/>
    <property type="evidence" value="ECO:0007669"/>
    <property type="project" value="UniProtKB-UniRule"/>
</dbReference>
<dbReference type="GO" id="GO:0016651">
    <property type="term" value="F:oxidoreductase activity, acting on NAD(P)H"/>
    <property type="evidence" value="ECO:0007669"/>
    <property type="project" value="UniProtKB-UniRule"/>
</dbReference>
<comment type="function">
    <text evidence="10">NADPH-dependent reductase which is a central component of the cytosolic iron-sulfur (Fe-S) protein assembly (CIA) machinery. Transfers electrons from NADPH via its FAD and FMN prosthetic groups to the [2Fe-2S] cluster of CIAPIN1, another key component of the CIA machinery. In turn, this reduced cluster provides electrons for assembly of cytosolic iron-sulfur cluster proteins. It can also reduce the [2Fe-2S] cluster of CISD1 and activate this protein implicated in Fe/S cluster repair. In vitro can fully activate methionine synthase/MTR in the presence of soluble cytochrome b5/CYB5A.</text>
</comment>
<organism evidence="15 16">
    <name type="scientific">Ficedula albicollis</name>
    <name type="common">Collared flycatcher</name>
    <name type="synonym">Muscicapa albicollis</name>
    <dbReference type="NCBI Taxonomy" id="59894"/>
    <lineage>
        <taxon>Eukaryota</taxon>
        <taxon>Metazoa</taxon>
        <taxon>Chordata</taxon>
        <taxon>Craniata</taxon>
        <taxon>Vertebrata</taxon>
        <taxon>Euteleostomi</taxon>
        <taxon>Archelosauria</taxon>
        <taxon>Archosauria</taxon>
        <taxon>Dinosauria</taxon>
        <taxon>Saurischia</taxon>
        <taxon>Theropoda</taxon>
        <taxon>Coelurosauria</taxon>
        <taxon>Aves</taxon>
        <taxon>Neognathae</taxon>
        <taxon>Neoaves</taxon>
        <taxon>Telluraves</taxon>
        <taxon>Australaves</taxon>
        <taxon>Passeriformes</taxon>
        <taxon>Muscicapidae</taxon>
        <taxon>Ficedula</taxon>
    </lineage>
</organism>
<feature type="domain" description="Flavodoxin-like" evidence="13">
    <location>
        <begin position="6"/>
        <end position="150"/>
    </location>
</feature>
<dbReference type="FunFam" id="3.40.50.360:FF:000015">
    <property type="entry name" value="NADPH-dependent diflavin oxidoreductase 1"/>
    <property type="match status" value="1"/>
</dbReference>
<feature type="binding site" evidence="12">
    <location>
        <begin position="97"/>
        <end position="106"/>
    </location>
    <ligand>
        <name>FMN</name>
        <dbReference type="ChEBI" id="CHEBI:58210"/>
    </ligand>
</feature>
<feature type="binding site" evidence="12">
    <location>
        <position position="459"/>
    </location>
    <ligand>
        <name>NADP(+)</name>
        <dbReference type="ChEBI" id="CHEBI:58349"/>
    </ligand>
</feature>
<comment type="caution">
    <text evidence="12">Lacks conserved residue(s) required for the propagation of feature annotation.</text>
</comment>
<evidence type="ECO:0000256" key="5">
    <source>
        <dbReference type="ARBA" id="ARBA00022643"/>
    </source>
</evidence>
<dbReference type="GO" id="GO:0050661">
    <property type="term" value="F:NADP binding"/>
    <property type="evidence" value="ECO:0007669"/>
    <property type="project" value="UniProtKB-UniRule"/>
</dbReference>
<dbReference type="PRINTS" id="PR00371">
    <property type="entry name" value="FPNCR"/>
</dbReference>
<comment type="cofactor">
    <cofactor evidence="2 12">
        <name>FAD</name>
        <dbReference type="ChEBI" id="CHEBI:57692"/>
    </cofactor>
</comment>
<keyword evidence="6 12" id="KW-0274">FAD</keyword>
<dbReference type="InterPro" id="IPR028879">
    <property type="entry name" value="NDOR1"/>
</dbReference>
<keyword evidence="16" id="KW-1185">Reference proteome</keyword>
<protein>
    <recommendedName>
        <fullName evidence="12">NADPH-dependent diflavin oxidoreductase 1</fullName>
        <ecNumber evidence="12">1.18.1.-</ecNumber>
    </recommendedName>
    <alternativeName>
        <fullName evidence="12">NADPH-dependent FMN and FAD-containing oxidoreductase</fullName>
    </alternativeName>
</protein>
<feature type="domain" description="FAD-binding FR-type" evidence="14">
    <location>
        <begin position="205"/>
        <end position="445"/>
    </location>
</feature>
<sequence>MAERRLLVLFGSQTGTAQDTAERVGREAKRRHLRCRVEALDSCDVANLIHEPLVVFVCATTGQGDPPDNMKMFWRFLFRKNLPAGSLCQLDYAVLGLGDSSYPKFNFVAKKLHKRLLQLGGNPLLPVALGDDQHDLGPDAVVDPWLVALWDKILALYPLPPGLEIISPDVRLPPKYTLHYLPEGSPHPESDVLQLAAPQAAPCELHPFAAPVLSNQRVTAQSHFQDVRLMEFDIAGSGITFSAGDVVMIQPQNCPEDVQQFCQLLRLEPHRHFVLEPTEPGTPLPPLLPQPCTIQYLVTHYLDISCVPRRSFFELLAFFSTDELEREKLQEFSSAQGQEELYSYCNRPRRTTLEALWDFPHTTCAIPADYLLDLIPRIRPRAFSIASSMLALPGRMQILVAVVRYKTRLSKPRRGLCSTWLASLNPEQGDVRVPLWVKKGGMKFPADPATPVIMIGPGTGVAPFRAAIQERVALGHTGEGWSWEALRMPLAQSGLCQHMEAWTGGSGGFHQVRLCCVEQSRLSSVIHRLFCRAAPWVGSGSAEALSWLSEREHGLLSSAAAAAGPILLPLTRGTGSPGGHCLPSSSFSRQGPLLAAGHLT</sequence>
<dbReference type="GO" id="GO:0050660">
    <property type="term" value="F:flavin adenine dinucleotide binding"/>
    <property type="evidence" value="ECO:0007669"/>
    <property type="project" value="UniProtKB-UniRule"/>
</dbReference>
<evidence type="ECO:0000256" key="10">
    <source>
        <dbReference type="ARBA" id="ARBA00059862"/>
    </source>
</evidence>
<accession>A0A803WF93</accession>
<evidence type="ECO:0000256" key="8">
    <source>
        <dbReference type="ARBA" id="ARBA00023002"/>
    </source>
</evidence>
<keyword evidence="4 12" id="KW-0285">Flavoprotein</keyword>
<comment type="subcellular location">
    <subcellularLocation>
        <location evidence="12">Cytoplasm</location>
        <location evidence="12">Perinuclear region</location>
    </subcellularLocation>
    <text evidence="12">Concentrated in perinuclear structure.</text>
</comment>
<proteinExistence type="inferred from homology"/>
<dbReference type="InterPro" id="IPR029039">
    <property type="entry name" value="Flavoprotein-like_sf"/>
</dbReference>
<evidence type="ECO:0000259" key="13">
    <source>
        <dbReference type="PROSITE" id="PS50902"/>
    </source>
</evidence>
<dbReference type="GO" id="GO:0160246">
    <property type="term" value="F:NADPH-iron-sulfur [2Fe-2S] protein oxidoreductase activity"/>
    <property type="evidence" value="ECO:0007669"/>
    <property type="project" value="InterPro"/>
</dbReference>
<dbReference type="InterPro" id="IPR003097">
    <property type="entry name" value="CysJ-like_FAD-binding"/>
</dbReference>
<keyword evidence="7 12" id="KW-0521">NADP</keyword>
<evidence type="ECO:0000313" key="15">
    <source>
        <dbReference type="Ensembl" id="ENSFALP00000033649.1"/>
    </source>
</evidence>
<dbReference type="Pfam" id="PF00258">
    <property type="entry name" value="Flavodoxin_1"/>
    <property type="match status" value="1"/>
</dbReference>
<dbReference type="Ensembl" id="ENSFALT00000039968.1">
    <property type="protein sequence ID" value="ENSFALP00000033649.1"/>
    <property type="gene ID" value="ENSFALG00000005240.2"/>
</dbReference>
<feature type="binding site" evidence="12">
    <location>
        <begin position="381"/>
        <end position="384"/>
    </location>
    <ligand>
        <name>FAD</name>
        <dbReference type="ChEBI" id="CHEBI:57692"/>
    </ligand>
</feature>
<dbReference type="InterPro" id="IPR039261">
    <property type="entry name" value="FNR_nucleotide-bd"/>
</dbReference>
<dbReference type="AlphaFoldDB" id="A0A803WF93"/>
<dbReference type="PANTHER" id="PTHR19384">
    <property type="entry name" value="NITRIC OXIDE SYNTHASE-RELATED"/>
    <property type="match status" value="1"/>
</dbReference>
<comment type="subunit">
    <text evidence="11">Interacts with CIAPIN1; as part of the cytosolic iron-sulfur (Fe-S) protein assembly (CIA) machinery. Interacts with DCPS.</text>
</comment>
<dbReference type="GO" id="GO:0005829">
    <property type="term" value="C:cytosol"/>
    <property type="evidence" value="ECO:0007669"/>
    <property type="project" value="TreeGrafter"/>
</dbReference>
<keyword evidence="8 12" id="KW-0560">Oxidoreductase</keyword>
<dbReference type="Proteomes" id="UP000016665">
    <property type="component" value="Chromosome 17"/>
</dbReference>
<dbReference type="SUPFAM" id="SSF63380">
    <property type="entry name" value="Riboflavin synthase domain-like"/>
    <property type="match status" value="1"/>
</dbReference>
<dbReference type="EC" id="1.18.1.-" evidence="12"/>
<evidence type="ECO:0000256" key="7">
    <source>
        <dbReference type="ARBA" id="ARBA00022857"/>
    </source>
</evidence>
<feature type="binding site" evidence="12">
    <location>
        <begin position="415"/>
        <end position="418"/>
    </location>
    <ligand>
        <name>FAD</name>
        <dbReference type="ChEBI" id="CHEBI:57692"/>
    </ligand>
</feature>
<dbReference type="PANTHER" id="PTHR19384:SF10">
    <property type="entry name" value="NADPH-DEPENDENT DIFLAVIN OXIDOREDUCTASE 1"/>
    <property type="match status" value="1"/>
</dbReference>
<dbReference type="InterPro" id="IPR017927">
    <property type="entry name" value="FAD-bd_FR_type"/>
</dbReference>
<reference evidence="15 16" key="1">
    <citation type="journal article" date="2012" name="Nature">
        <title>The genomic landscape of species divergence in Ficedula flycatchers.</title>
        <authorList>
            <person name="Ellegren H."/>
            <person name="Smeds L."/>
            <person name="Burri R."/>
            <person name="Olason P.I."/>
            <person name="Backstrom N."/>
            <person name="Kawakami T."/>
            <person name="Kunstner A."/>
            <person name="Makinen H."/>
            <person name="Nadachowska-Brzyska K."/>
            <person name="Qvarnstrom A."/>
            <person name="Uebbing S."/>
            <person name="Wolf J.B."/>
        </authorList>
    </citation>
    <scope>NUCLEOTIDE SEQUENCE [LARGE SCALE GENOMIC DNA]</scope>
</reference>
<reference evidence="15" key="3">
    <citation type="submission" date="2025-09" db="UniProtKB">
        <authorList>
            <consortium name="Ensembl"/>
        </authorList>
    </citation>
    <scope>IDENTIFICATION</scope>
</reference>
<comment type="similarity">
    <text evidence="12">In the C-terminal section; belongs to the flavoprotein pyridine nucleotide cytochrome reductase family.</text>
</comment>
<dbReference type="Gene3D" id="3.40.50.360">
    <property type="match status" value="1"/>
</dbReference>
<dbReference type="GO" id="GO:0048471">
    <property type="term" value="C:perinuclear region of cytoplasm"/>
    <property type="evidence" value="ECO:0007669"/>
    <property type="project" value="UniProtKB-SubCell"/>
</dbReference>
<dbReference type="PRINTS" id="PR00369">
    <property type="entry name" value="FLAVODOXIN"/>
</dbReference>
<keyword evidence="5 12" id="KW-0288">FMN</keyword>
<evidence type="ECO:0000256" key="11">
    <source>
        <dbReference type="ARBA" id="ARBA00063044"/>
    </source>
</evidence>
<evidence type="ECO:0000256" key="4">
    <source>
        <dbReference type="ARBA" id="ARBA00022630"/>
    </source>
</evidence>
<dbReference type="InterPro" id="IPR023173">
    <property type="entry name" value="NADPH_Cyt_P450_Rdtase_alpha"/>
</dbReference>
<dbReference type="GO" id="GO:0010181">
    <property type="term" value="F:FMN binding"/>
    <property type="evidence" value="ECO:0007669"/>
    <property type="project" value="UniProtKB-UniRule"/>
</dbReference>
<evidence type="ECO:0000256" key="1">
    <source>
        <dbReference type="ARBA" id="ARBA00001917"/>
    </source>
</evidence>
<dbReference type="Gene3D" id="1.20.990.10">
    <property type="entry name" value="NADPH-cytochrome p450 Reductase, Chain A, domain 3"/>
    <property type="match status" value="1"/>
</dbReference>
<feature type="binding site" evidence="12">
    <location>
        <begin position="12"/>
        <end position="17"/>
    </location>
    <ligand>
        <name>FMN</name>
        <dbReference type="ChEBI" id="CHEBI:58210"/>
    </ligand>
</feature>
<dbReference type="GeneTree" id="ENSGT00930000151050"/>
<evidence type="ECO:0000256" key="9">
    <source>
        <dbReference type="ARBA" id="ARBA00052174"/>
    </source>
</evidence>
<evidence type="ECO:0000256" key="6">
    <source>
        <dbReference type="ARBA" id="ARBA00022827"/>
    </source>
</evidence>
<dbReference type="PROSITE" id="PS50902">
    <property type="entry name" value="FLAVODOXIN_LIKE"/>
    <property type="match status" value="1"/>
</dbReference>
<dbReference type="Gene3D" id="3.40.50.80">
    <property type="entry name" value="Nucleotide-binding domain of ferredoxin-NADP reductase (FNR) module"/>
    <property type="match status" value="1"/>
</dbReference>
<dbReference type="InterPro" id="IPR001094">
    <property type="entry name" value="Flavdoxin-like"/>
</dbReference>